<keyword evidence="1" id="KW-0175">Coiled coil</keyword>
<keyword evidence="4" id="KW-1185">Reference proteome</keyword>
<accession>A0A1W0WB78</accession>
<dbReference type="AlphaFoldDB" id="A0A1W0WB78"/>
<evidence type="ECO:0000256" key="1">
    <source>
        <dbReference type="SAM" id="Coils"/>
    </source>
</evidence>
<feature type="coiled-coil region" evidence="1">
    <location>
        <begin position="330"/>
        <end position="380"/>
    </location>
</feature>
<evidence type="ECO:0000313" key="3">
    <source>
        <dbReference type="EMBL" id="OQV12475.1"/>
    </source>
</evidence>
<organism evidence="3 4">
    <name type="scientific">Hypsibius exemplaris</name>
    <name type="common">Freshwater tardigrade</name>
    <dbReference type="NCBI Taxonomy" id="2072580"/>
    <lineage>
        <taxon>Eukaryota</taxon>
        <taxon>Metazoa</taxon>
        <taxon>Ecdysozoa</taxon>
        <taxon>Tardigrada</taxon>
        <taxon>Eutardigrada</taxon>
        <taxon>Parachela</taxon>
        <taxon>Hypsibioidea</taxon>
        <taxon>Hypsibiidae</taxon>
        <taxon>Hypsibius</taxon>
    </lineage>
</organism>
<dbReference type="Proteomes" id="UP000192578">
    <property type="component" value="Unassembled WGS sequence"/>
</dbReference>
<feature type="region of interest" description="Disordered" evidence="2">
    <location>
        <begin position="295"/>
        <end position="317"/>
    </location>
</feature>
<sequence>MEKVASTSTGRKMEIPFSSRSMDTSVSSYAACPPARYKRPLDLELQLPKGAGTFDQLLSELNQQMDQLKLKIAGPAEIRLTTTTNQNRYHDIGNVMADRGLTGNKKISGDMESGVQERFNIGRTGAGKMCRSGLKASQSSNLPSKTCRSKLATLSIGTSGVEALARHTRTASEPPPSGSRRGERAHRRPCRGYNMPEMVRRQVREASSRLRRIESARTFSVQRGRDRRRRLKLKACSAPGHPTTVCSALHKLQHYHVDMKNLPFMPSNPSGPSFNLKANVQQVIGKLKTHHPDLCESRKGGRKPSSLPAAPAGSQTYRVVKKKTSAGDALEELEREYARTYRKYERVKLDIIAVQSQAHLRHLLGKKTMIKERLRNLQQRMEYSRAKAFEPREGLCARFQARELNSRQNLLRDLRDVQNLFENCNV</sequence>
<name>A0A1W0WB78_HYPEX</name>
<evidence type="ECO:0000256" key="2">
    <source>
        <dbReference type="SAM" id="MobiDB-lite"/>
    </source>
</evidence>
<comment type="caution">
    <text evidence="3">The sequence shown here is derived from an EMBL/GenBank/DDBJ whole genome shotgun (WGS) entry which is preliminary data.</text>
</comment>
<protein>
    <submittedName>
        <fullName evidence="3">Uncharacterized protein</fullName>
    </submittedName>
</protein>
<proteinExistence type="predicted"/>
<reference evidence="4" key="1">
    <citation type="submission" date="2017-01" db="EMBL/GenBank/DDBJ databases">
        <title>Comparative genomics of anhydrobiosis in the tardigrade Hypsibius dujardini.</title>
        <authorList>
            <person name="Yoshida Y."/>
            <person name="Koutsovoulos G."/>
            <person name="Laetsch D."/>
            <person name="Stevens L."/>
            <person name="Kumar S."/>
            <person name="Horikawa D."/>
            <person name="Ishino K."/>
            <person name="Komine S."/>
            <person name="Tomita M."/>
            <person name="Blaxter M."/>
            <person name="Arakawa K."/>
        </authorList>
    </citation>
    <scope>NUCLEOTIDE SEQUENCE [LARGE SCALE GENOMIC DNA]</scope>
    <source>
        <strain evidence="4">Z151</strain>
    </source>
</reference>
<evidence type="ECO:0000313" key="4">
    <source>
        <dbReference type="Proteomes" id="UP000192578"/>
    </source>
</evidence>
<gene>
    <name evidence="3" type="ORF">BV898_13275</name>
</gene>
<dbReference type="OrthoDB" id="76453at2759"/>
<dbReference type="EMBL" id="MTYJ01000144">
    <property type="protein sequence ID" value="OQV12475.1"/>
    <property type="molecule type" value="Genomic_DNA"/>
</dbReference>
<feature type="region of interest" description="Disordered" evidence="2">
    <location>
        <begin position="164"/>
        <end position="189"/>
    </location>
</feature>